<accession>A0A3N4KDP4</accession>
<organism evidence="7 8">
    <name type="scientific">Morchella conica CCBAS932</name>
    <dbReference type="NCBI Taxonomy" id="1392247"/>
    <lineage>
        <taxon>Eukaryota</taxon>
        <taxon>Fungi</taxon>
        <taxon>Dikarya</taxon>
        <taxon>Ascomycota</taxon>
        <taxon>Pezizomycotina</taxon>
        <taxon>Pezizomycetes</taxon>
        <taxon>Pezizales</taxon>
        <taxon>Morchellaceae</taxon>
        <taxon>Morchella</taxon>
    </lineage>
</organism>
<dbReference type="InterPro" id="IPR018819">
    <property type="entry name" value="Nur1/Mug154"/>
</dbReference>
<dbReference type="InParanoid" id="A0A3N4KDP4"/>
<evidence type="ECO:0000256" key="1">
    <source>
        <dbReference type="ARBA" id="ARBA00004127"/>
    </source>
</evidence>
<dbReference type="PANTHER" id="PTHR28293:SF1">
    <property type="entry name" value="NUCLEAR RIM PROTEIN 1"/>
    <property type="match status" value="1"/>
</dbReference>
<dbReference type="OrthoDB" id="3363151at2759"/>
<feature type="compositionally biased region" description="Basic and acidic residues" evidence="5">
    <location>
        <begin position="393"/>
        <end position="405"/>
    </location>
</feature>
<reference evidence="7 8" key="1">
    <citation type="journal article" date="2018" name="Nat. Ecol. Evol.">
        <title>Pezizomycetes genomes reveal the molecular basis of ectomycorrhizal truffle lifestyle.</title>
        <authorList>
            <person name="Murat C."/>
            <person name="Payen T."/>
            <person name="Noel B."/>
            <person name="Kuo A."/>
            <person name="Morin E."/>
            <person name="Chen J."/>
            <person name="Kohler A."/>
            <person name="Krizsan K."/>
            <person name="Balestrini R."/>
            <person name="Da Silva C."/>
            <person name="Montanini B."/>
            <person name="Hainaut M."/>
            <person name="Levati E."/>
            <person name="Barry K.W."/>
            <person name="Belfiori B."/>
            <person name="Cichocki N."/>
            <person name="Clum A."/>
            <person name="Dockter R.B."/>
            <person name="Fauchery L."/>
            <person name="Guy J."/>
            <person name="Iotti M."/>
            <person name="Le Tacon F."/>
            <person name="Lindquist E.A."/>
            <person name="Lipzen A."/>
            <person name="Malagnac F."/>
            <person name="Mello A."/>
            <person name="Molinier V."/>
            <person name="Miyauchi S."/>
            <person name="Poulain J."/>
            <person name="Riccioni C."/>
            <person name="Rubini A."/>
            <person name="Sitrit Y."/>
            <person name="Splivallo R."/>
            <person name="Traeger S."/>
            <person name="Wang M."/>
            <person name="Zifcakova L."/>
            <person name="Wipf D."/>
            <person name="Zambonelli A."/>
            <person name="Paolocci F."/>
            <person name="Nowrousian M."/>
            <person name="Ottonello S."/>
            <person name="Baldrian P."/>
            <person name="Spatafora J.W."/>
            <person name="Henrissat B."/>
            <person name="Nagy L.G."/>
            <person name="Aury J.M."/>
            <person name="Wincker P."/>
            <person name="Grigoriev I.V."/>
            <person name="Bonfante P."/>
            <person name="Martin F.M."/>
        </authorList>
    </citation>
    <scope>NUCLEOTIDE SEQUENCE [LARGE SCALE GENOMIC DNA]</scope>
    <source>
        <strain evidence="7 8">CCBAS932</strain>
    </source>
</reference>
<dbReference type="PANTHER" id="PTHR28293">
    <property type="entry name" value="NUCLEAR RIM PROTEIN 1"/>
    <property type="match status" value="1"/>
</dbReference>
<dbReference type="GO" id="GO:0043007">
    <property type="term" value="P:maintenance of rDNA"/>
    <property type="evidence" value="ECO:0007669"/>
    <property type="project" value="TreeGrafter"/>
</dbReference>
<dbReference type="EMBL" id="ML119182">
    <property type="protein sequence ID" value="RPB07469.1"/>
    <property type="molecule type" value="Genomic_DNA"/>
</dbReference>
<evidence type="ECO:0000256" key="4">
    <source>
        <dbReference type="ARBA" id="ARBA00023136"/>
    </source>
</evidence>
<keyword evidence="8" id="KW-1185">Reference proteome</keyword>
<feature type="transmembrane region" description="Helical" evidence="6">
    <location>
        <begin position="193"/>
        <end position="212"/>
    </location>
</feature>
<keyword evidence="2 6" id="KW-0812">Transmembrane</keyword>
<evidence type="ECO:0000256" key="3">
    <source>
        <dbReference type="ARBA" id="ARBA00022989"/>
    </source>
</evidence>
<feature type="non-terminal residue" evidence="7">
    <location>
        <position position="467"/>
    </location>
</feature>
<feature type="transmembrane region" description="Helical" evidence="6">
    <location>
        <begin position="92"/>
        <end position="117"/>
    </location>
</feature>
<keyword evidence="4 6" id="KW-0472">Membrane</keyword>
<evidence type="ECO:0000256" key="2">
    <source>
        <dbReference type="ARBA" id="ARBA00022692"/>
    </source>
</evidence>
<evidence type="ECO:0000313" key="7">
    <source>
        <dbReference type="EMBL" id="RPB07469.1"/>
    </source>
</evidence>
<protein>
    <submittedName>
        <fullName evidence="7">Uncharacterized protein</fullName>
    </submittedName>
</protein>
<dbReference type="GO" id="GO:0007096">
    <property type="term" value="P:regulation of exit from mitosis"/>
    <property type="evidence" value="ECO:0007669"/>
    <property type="project" value="TreeGrafter"/>
</dbReference>
<comment type="subcellular location">
    <subcellularLocation>
        <location evidence="1">Endomembrane system</location>
        <topology evidence="1">Multi-pass membrane protein</topology>
    </subcellularLocation>
</comment>
<dbReference type="AlphaFoldDB" id="A0A3N4KDP4"/>
<sequence length="467" mass="51495">MAPRLVRRTPLSERVLAALNPLDALLNLSTWLSSHDWDSLQSSFATPLGLTLNALCLFTRAHSDSSSYRRGVEDVIRRGAGSTSGMGPWGAAMVYSCYVVSWSLAVFSIVNALYCAFRTRPYRLFENNIEIPPQTPSARRVRVDSSPTTSPIKFLTSLLEPLLDSPSHREHPSATRDVWEISIWDPTPLSLRLLTLFSPAHVAIYFLSLPIAQNLSYSAAAAAYTYHPTANIYAVLATALTTQLVITAQLTLLCRFFTQQQKDKALLSRQLMHEYDTKFVQPRVSVVTRDVAVQTPNPRTGEAGEVDTYSPMMARQGFRTAPNPNYAPLTTAGATQLLPPTARGSEQDYRGYSPLSAMRQPQFSSGAVTTRRAAATATPGGLYGSLGGGRLAEPARRMPRVKREEEESDGEEQLQQENVRPRRHWQTRGGADAHLMGSNVGMHGLVNMSLQNSRSLSPSKMVSPFKR</sequence>
<feature type="compositionally biased region" description="Gly residues" evidence="5">
    <location>
        <begin position="381"/>
        <end position="390"/>
    </location>
</feature>
<dbReference type="GO" id="GO:0012505">
    <property type="term" value="C:endomembrane system"/>
    <property type="evidence" value="ECO:0007669"/>
    <property type="project" value="UniProtKB-SubCell"/>
</dbReference>
<gene>
    <name evidence="7" type="ORF">P167DRAFT_529948</name>
</gene>
<proteinExistence type="predicted"/>
<dbReference type="Proteomes" id="UP000277580">
    <property type="component" value="Unassembled WGS sequence"/>
</dbReference>
<evidence type="ECO:0000313" key="8">
    <source>
        <dbReference type="Proteomes" id="UP000277580"/>
    </source>
</evidence>
<name>A0A3N4KDP4_9PEZI</name>
<evidence type="ECO:0000256" key="5">
    <source>
        <dbReference type="SAM" id="MobiDB-lite"/>
    </source>
</evidence>
<keyword evidence="3 6" id="KW-1133">Transmembrane helix</keyword>
<dbReference type="Pfam" id="PF10332">
    <property type="entry name" value="DUF2418"/>
    <property type="match status" value="1"/>
</dbReference>
<dbReference type="STRING" id="1392247.A0A3N4KDP4"/>
<feature type="region of interest" description="Disordered" evidence="5">
    <location>
        <begin position="379"/>
        <end position="438"/>
    </location>
</feature>
<feature type="transmembrane region" description="Helical" evidence="6">
    <location>
        <begin position="232"/>
        <end position="254"/>
    </location>
</feature>
<evidence type="ECO:0000256" key="6">
    <source>
        <dbReference type="SAM" id="Phobius"/>
    </source>
</evidence>